<dbReference type="PROSITE" id="PS50072">
    <property type="entry name" value="CSA_PPIASE_2"/>
    <property type="match status" value="1"/>
</dbReference>
<reference evidence="6 7" key="1">
    <citation type="submission" date="2024-05" db="EMBL/GenBank/DDBJ databases">
        <title>Sphingomonas sp. HF-S3 16S ribosomal RNA gene Genome sequencing and assembly.</title>
        <authorList>
            <person name="Lee H."/>
        </authorList>
    </citation>
    <scope>NUCLEOTIDE SEQUENCE [LARGE SCALE GENOMIC DNA]</scope>
    <source>
        <strain evidence="6 7">HF-S3</strain>
    </source>
</reference>
<accession>A0ABV0B789</accession>
<dbReference type="Gene3D" id="2.40.100.10">
    <property type="entry name" value="Cyclophilin-like"/>
    <property type="match status" value="1"/>
</dbReference>
<evidence type="ECO:0000256" key="3">
    <source>
        <dbReference type="ARBA" id="ARBA00023235"/>
    </source>
</evidence>
<evidence type="ECO:0000313" key="6">
    <source>
        <dbReference type="EMBL" id="MEN3746247.1"/>
    </source>
</evidence>
<comment type="caution">
    <text evidence="6">The sequence shown here is derived from an EMBL/GenBank/DDBJ whole genome shotgun (WGS) entry which is preliminary data.</text>
</comment>
<dbReference type="Pfam" id="PF00160">
    <property type="entry name" value="Pro_isomerase"/>
    <property type="match status" value="1"/>
</dbReference>
<keyword evidence="2" id="KW-0697">Rotamase</keyword>
<evidence type="ECO:0000256" key="2">
    <source>
        <dbReference type="ARBA" id="ARBA00023110"/>
    </source>
</evidence>
<dbReference type="SUPFAM" id="SSF50891">
    <property type="entry name" value="Cyclophilin-like"/>
    <property type="match status" value="1"/>
</dbReference>
<evidence type="ECO:0000259" key="5">
    <source>
        <dbReference type="PROSITE" id="PS50072"/>
    </source>
</evidence>
<dbReference type="GO" id="GO:0003755">
    <property type="term" value="F:peptidyl-prolyl cis-trans isomerase activity"/>
    <property type="evidence" value="ECO:0007669"/>
    <property type="project" value="UniProtKB-EC"/>
</dbReference>
<keyword evidence="7" id="KW-1185">Reference proteome</keyword>
<evidence type="ECO:0000256" key="4">
    <source>
        <dbReference type="SAM" id="SignalP"/>
    </source>
</evidence>
<dbReference type="InterPro" id="IPR002130">
    <property type="entry name" value="Cyclophilin-type_PPIase_dom"/>
</dbReference>
<proteinExistence type="predicted"/>
<evidence type="ECO:0000256" key="1">
    <source>
        <dbReference type="ARBA" id="ARBA00013194"/>
    </source>
</evidence>
<keyword evidence="3 6" id="KW-0413">Isomerase</keyword>
<dbReference type="Proteomes" id="UP001427805">
    <property type="component" value="Unassembled WGS sequence"/>
</dbReference>
<dbReference type="InterPro" id="IPR044665">
    <property type="entry name" value="E_coli_cyclophilin_A-like"/>
</dbReference>
<dbReference type="EC" id="5.2.1.8" evidence="1"/>
<gene>
    <name evidence="6" type="ORF">TPR58_03640</name>
</gene>
<name>A0ABV0B789_9SPHN</name>
<sequence>MMRWLVLTMMALACALPAAAQTGTAAAGKPATVRVAMETSEGRFVLELEREKAPITVGNFLRYVDQKRLDGTVFYRTVRVAPNFGFVQFGVQNAPKRVLPPIRHEPTTQTGIKHLDGTISTARLAPGSARGDFTIMLGDQPSMDADPTKPGDNLGYAAFGRVVEGMDVIRKINEAPTAPGGTFKGEMLAKPVRIVTARRLP</sequence>
<organism evidence="6 7">
    <name type="scientific">Sphingomonas rustica</name>
    <dbReference type="NCBI Taxonomy" id="3103142"/>
    <lineage>
        <taxon>Bacteria</taxon>
        <taxon>Pseudomonadati</taxon>
        <taxon>Pseudomonadota</taxon>
        <taxon>Alphaproteobacteria</taxon>
        <taxon>Sphingomonadales</taxon>
        <taxon>Sphingomonadaceae</taxon>
        <taxon>Sphingomonas</taxon>
    </lineage>
</organism>
<protein>
    <recommendedName>
        <fullName evidence="1">peptidylprolyl isomerase</fullName>
        <ecNumber evidence="1">5.2.1.8</ecNumber>
    </recommendedName>
</protein>
<dbReference type="RefSeq" id="WP_346245253.1">
    <property type="nucleotide sequence ID" value="NZ_JBDIZK010000002.1"/>
</dbReference>
<keyword evidence="4" id="KW-0732">Signal</keyword>
<feature type="chain" id="PRO_5046553234" description="peptidylprolyl isomerase" evidence="4">
    <location>
        <begin position="21"/>
        <end position="201"/>
    </location>
</feature>
<evidence type="ECO:0000313" key="7">
    <source>
        <dbReference type="Proteomes" id="UP001427805"/>
    </source>
</evidence>
<dbReference type="PANTHER" id="PTHR43246">
    <property type="entry name" value="PEPTIDYL-PROLYL CIS-TRANS ISOMERASE CYP38, CHLOROPLASTIC"/>
    <property type="match status" value="1"/>
</dbReference>
<dbReference type="InterPro" id="IPR029000">
    <property type="entry name" value="Cyclophilin-like_dom_sf"/>
</dbReference>
<dbReference type="EMBL" id="JBDIZK010000002">
    <property type="protein sequence ID" value="MEN3746247.1"/>
    <property type="molecule type" value="Genomic_DNA"/>
</dbReference>
<feature type="signal peptide" evidence="4">
    <location>
        <begin position="1"/>
        <end position="20"/>
    </location>
</feature>
<feature type="domain" description="PPIase cyclophilin-type" evidence="5">
    <location>
        <begin position="42"/>
        <end position="199"/>
    </location>
</feature>